<dbReference type="AlphaFoldDB" id="A0ABD3VTS1"/>
<comment type="caution">
    <text evidence="4">The sequence shown here is derived from an EMBL/GenBank/DDBJ whole genome shotgun (WGS) entry which is preliminary data.</text>
</comment>
<dbReference type="Proteomes" id="UP001634394">
    <property type="component" value="Unassembled WGS sequence"/>
</dbReference>
<evidence type="ECO:0000256" key="2">
    <source>
        <dbReference type="SAM" id="SignalP"/>
    </source>
</evidence>
<dbReference type="InterPro" id="IPR036880">
    <property type="entry name" value="Kunitz_BPTI_sf"/>
</dbReference>
<feature type="domain" description="BPTI/Kunitz inhibitor" evidence="3">
    <location>
        <begin position="33"/>
        <end position="83"/>
    </location>
</feature>
<evidence type="ECO:0000313" key="5">
    <source>
        <dbReference type="Proteomes" id="UP001634394"/>
    </source>
</evidence>
<evidence type="ECO:0000256" key="1">
    <source>
        <dbReference type="ARBA" id="ARBA00023157"/>
    </source>
</evidence>
<dbReference type="Gene3D" id="4.10.410.10">
    <property type="entry name" value="Pancreatic trypsin inhibitor Kunitz domain"/>
    <property type="match status" value="1"/>
</dbReference>
<accession>A0ABD3VTS1</accession>
<dbReference type="PRINTS" id="PR00759">
    <property type="entry name" value="BASICPTASE"/>
</dbReference>
<sequence length="87" mass="10193">MKYQTLSILFFLILYVELSQAVNPFVSPNIKRCFKQPDPGPCSLINLRWYYNSFTRSCERLWYGGCLGNDNNFETPWQCYNACGFLS</sequence>
<dbReference type="PROSITE" id="PS50279">
    <property type="entry name" value="BPTI_KUNITZ_2"/>
    <property type="match status" value="1"/>
</dbReference>
<gene>
    <name evidence="4" type="ORF">ACJMK2_006406</name>
</gene>
<dbReference type="PANTHER" id="PTHR10083">
    <property type="entry name" value="KUNITZ-TYPE PROTEASE INHIBITOR-RELATED"/>
    <property type="match status" value="1"/>
</dbReference>
<keyword evidence="1" id="KW-1015">Disulfide bond</keyword>
<keyword evidence="5" id="KW-1185">Reference proteome</keyword>
<dbReference type="EMBL" id="JBJQND010000010">
    <property type="protein sequence ID" value="KAL3864750.1"/>
    <property type="molecule type" value="Genomic_DNA"/>
</dbReference>
<protein>
    <recommendedName>
        <fullName evidence="3">BPTI/Kunitz inhibitor domain-containing protein</fullName>
    </recommendedName>
</protein>
<evidence type="ECO:0000259" key="3">
    <source>
        <dbReference type="PROSITE" id="PS50279"/>
    </source>
</evidence>
<dbReference type="CDD" id="cd00109">
    <property type="entry name" value="Kunitz-type"/>
    <property type="match status" value="1"/>
</dbReference>
<proteinExistence type="predicted"/>
<keyword evidence="2" id="KW-0732">Signal</keyword>
<dbReference type="PANTHER" id="PTHR10083:SF374">
    <property type="entry name" value="BPTI_KUNITZ INHIBITOR DOMAIN-CONTAINING PROTEIN"/>
    <property type="match status" value="1"/>
</dbReference>
<feature type="chain" id="PRO_5044761247" description="BPTI/Kunitz inhibitor domain-containing protein" evidence="2">
    <location>
        <begin position="22"/>
        <end position="87"/>
    </location>
</feature>
<feature type="signal peptide" evidence="2">
    <location>
        <begin position="1"/>
        <end position="21"/>
    </location>
</feature>
<dbReference type="SMART" id="SM00131">
    <property type="entry name" value="KU"/>
    <property type="match status" value="1"/>
</dbReference>
<dbReference type="InterPro" id="IPR050098">
    <property type="entry name" value="TFPI/VKTCI-like"/>
</dbReference>
<evidence type="ECO:0000313" key="4">
    <source>
        <dbReference type="EMBL" id="KAL3864750.1"/>
    </source>
</evidence>
<dbReference type="Pfam" id="PF00014">
    <property type="entry name" value="Kunitz_BPTI"/>
    <property type="match status" value="1"/>
</dbReference>
<name>A0ABD3VTS1_SINWO</name>
<dbReference type="InterPro" id="IPR002223">
    <property type="entry name" value="Kunitz_BPTI"/>
</dbReference>
<organism evidence="4 5">
    <name type="scientific">Sinanodonta woodiana</name>
    <name type="common">Chinese pond mussel</name>
    <name type="synonym">Anodonta woodiana</name>
    <dbReference type="NCBI Taxonomy" id="1069815"/>
    <lineage>
        <taxon>Eukaryota</taxon>
        <taxon>Metazoa</taxon>
        <taxon>Spiralia</taxon>
        <taxon>Lophotrochozoa</taxon>
        <taxon>Mollusca</taxon>
        <taxon>Bivalvia</taxon>
        <taxon>Autobranchia</taxon>
        <taxon>Heteroconchia</taxon>
        <taxon>Palaeoheterodonta</taxon>
        <taxon>Unionida</taxon>
        <taxon>Unionoidea</taxon>
        <taxon>Unionidae</taxon>
        <taxon>Unioninae</taxon>
        <taxon>Sinanodonta</taxon>
    </lineage>
</organism>
<dbReference type="SUPFAM" id="SSF57362">
    <property type="entry name" value="BPTI-like"/>
    <property type="match status" value="1"/>
</dbReference>
<dbReference type="FunFam" id="4.10.410.10:FF:000020">
    <property type="entry name" value="Collagen, type VI, alpha 3"/>
    <property type="match status" value="1"/>
</dbReference>
<reference evidence="4 5" key="1">
    <citation type="submission" date="2024-11" db="EMBL/GenBank/DDBJ databases">
        <title>Chromosome-level genome assembly of the freshwater bivalve Anodonta woodiana.</title>
        <authorList>
            <person name="Chen X."/>
        </authorList>
    </citation>
    <scope>NUCLEOTIDE SEQUENCE [LARGE SCALE GENOMIC DNA]</scope>
    <source>
        <strain evidence="4">MN2024</strain>
        <tissue evidence="4">Gills</tissue>
    </source>
</reference>